<keyword evidence="4" id="KW-0040">ANK repeat</keyword>
<dbReference type="Gene3D" id="3.40.50.1820">
    <property type="entry name" value="alpha/beta hydrolase"/>
    <property type="match status" value="1"/>
</dbReference>
<dbReference type="InterPro" id="IPR056884">
    <property type="entry name" value="NPHP3-like_N"/>
</dbReference>
<keyword evidence="5" id="KW-0813">Transport</keyword>
<dbReference type="InterPro" id="IPR002110">
    <property type="entry name" value="Ankyrin_rpt"/>
</dbReference>
<gene>
    <name evidence="9" type="ORF">BJ875DRAFT_462684</name>
</gene>
<evidence type="ECO:0000259" key="7">
    <source>
        <dbReference type="Pfam" id="PF07819"/>
    </source>
</evidence>
<keyword evidence="5" id="KW-0653">Protein transport</keyword>
<dbReference type="Pfam" id="PF00023">
    <property type="entry name" value="Ank"/>
    <property type="match status" value="1"/>
</dbReference>
<evidence type="ECO:0000256" key="4">
    <source>
        <dbReference type="PROSITE-ProRule" id="PRU00023"/>
    </source>
</evidence>
<comment type="function">
    <text evidence="1 5">Involved in inositol deacylation of GPI-anchored proteins which plays important roles in the quality control and ER-associated degradation of GPI-anchored proteins.</text>
</comment>
<reference evidence="9" key="1">
    <citation type="journal article" date="2021" name="IMA Fungus">
        <title>Genomic characterization of three marine fungi, including Emericellopsis atlantica sp. nov. with signatures of a generalist lifestyle and marine biomass degradation.</title>
        <authorList>
            <person name="Hagestad O.C."/>
            <person name="Hou L."/>
            <person name="Andersen J.H."/>
            <person name="Hansen E.H."/>
            <person name="Altermark B."/>
            <person name="Li C."/>
            <person name="Kuhnert E."/>
            <person name="Cox R.J."/>
            <person name="Crous P.W."/>
            <person name="Spatafora J.W."/>
            <person name="Lail K."/>
            <person name="Amirebrahimi M."/>
            <person name="Lipzen A."/>
            <person name="Pangilinan J."/>
            <person name="Andreopoulos W."/>
            <person name="Hayes R.D."/>
            <person name="Ng V."/>
            <person name="Grigoriev I.V."/>
            <person name="Jackson S.A."/>
            <person name="Sutton T.D.S."/>
            <person name="Dobson A.D.W."/>
            <person name="Rama T."/>
        </authorList>
    </citation>
    <scope>NUCLEOTIDE SEQUENCE</scope>
    <source>
        <strain evidence="9">TRa018bII</strain>
    </source>
</reference>
<accession>A0A9P8C5B7</accession>
<keyword evidence="5" id="KW-0472">Membrane</keyword>
<evidence type="ECO:0000256" key="2">
    <source>
        <dbReference type="ARBA" id="ARBA00015856"/>
    </source>
</evidence>
<dbReference type="InterPro" id="IPR027417">
    <property type="entry name" value="P-loop_NTPase"/>
</dbReference>
<dbReference type="EC" id="3.1.-.-" evidence="5"/>
<dbReference type="Gene3D" id="1.25.40.20">
    <property type="entry name" value="Ankyrin repeat-containing domain"/>
    <property type="match status" value="3"/>
</dbReference>
<evidence type="ECO:0000259" key="8">
    <source>
        <dbReference type="Pfam" id="PF24883"/>
    </source>
</evidence>
<dbReference type="Pfam" id="PF12796">
    <property type="entry name" value="Ank_2"/>
    <property type="match status" value="3"/>
</dbReference>
<feature type="repeat" description="ANK" evidence="4">
    <location>
        <begin position="1015"/>
        <end position="1047"/>
    </location>
</feature>
<keyword evidence="10" id="KW-1185">Reference proteome</keyword>
<evidence type="ECO:0000256" key="5">
    <source>
        <dbReference type="RuleBase" id="RU365011"/>
    </source>
</evidence>
<feature type="repeat" description="ANK" evidence="4">
    <location>
        <begin position="949"/>
        <end position="981"/>
    </location>
</feature>
<dbReference type="PROSITE" id="PS50088">
    <property type="entry name" value="ANK_REPEAT"/>
    <property type="match status" value="7"/>
</dbReference>
<keyword evidence="5" id="KW-0378">Hydrolase</keyword>
<keyword evidence="5" id="KW-0256">Endoplasmic reticulum</keyword>
<name>A0A9P8C5B7_9HELO</name>
<evidence type="ECO:0000256" key="1">
    <source>
        <dbReference type="ARBA" id="ARBA00003496"/>
    </source>
</evidence>
<evidence type="ECO:0000256" key="6">
    <source>
        <dbReference type="SAM" id="MobiDB-lite"/>
    </source>
</evidence>
<dbReference type="PRINTS" id="PR01415">
    <property type="entry name" value="ANKYRIN"/>
</dbReference>
<feature type="domain" description="Nephrocystin 3-like N-terminal" evidence="8">
    <location>
        <begin position="414"/>
        <end position="567"/>
    </location>
</feature>
<protein>
    <recommendedName>
        <fullName evidence="2 5">GPI inositol-deacylase</fullName>
        <ecNumber evidence="5">3.1.-.-</ecNumber>
    </recommendedName>
</protein>
<feature type="repeat" description="ANK" evidence="4">
    <location>
        <begin position="1153"/>
        <end position="1186"/>
    </location>
</feature>
<dbReference type="InterPro" id="IPR012908">
    <property type="entry name" value="PGAP1-ab_dom-like"/>
</dbReference>
<dbReference type="PANTHER" id="PTHR10039:SF5">
    <property type="entry name" value="NACHT DOMAIN-CONTAINING PROTEIN"/>
    <property type="match status" value="1"/>
</dbReference>
<dbReference type="EMBL" id="MU251478">
    <property type="protein sequence ID" value="KAG9234012.1"/>
    <property type="molecule type" value="Genomic_DNA"/>
</dbReference>
<dbReference type="Pfam" id="PF24883">
    <property type="entry name" value="NPHP3_N"/>
    <property type="match status" value="1"/>
</dbReference>
<dbReference type="SMART" id="SM00248">
    <property type="entry name" value="ANK"/>
    <property type="match status" value="14"/>
</dbReference>
<feature type="repeat" description="ANK" evidence="4">
    <location>
        <begin position="1333"/>
        <end position="1362"/>
    </location>
</feature>
<comment type="similarity">
    <text evidence="5">Belongs to the GPI inositol-deacylase family.</text>
</comment>
<feature type="domain" description="GPI inositol-deacylase PGAP1-like alpha/beta" evidence="7">
    <location>
        <begin position="159"/>
        <end position="249"/>
    </location>
</feature>
<dbReference type="SUPFAM" id="SSF48403">
    <property type="entry name" value="Ankyrin repeat"/>
    <property type="match status" value="2"/>
</dbReference>
<feature type="repeat" description="ANK" evidence="4">
    <location>
        <begin position="982"/>
        <end position="1014"/>
    </location>
</feature>
<feature type="region of interest" description="Disordered" evidence="6">
    <location>
        <begin position="75"/>
        <end position="97"/>
    </location>
</feature>
<evidence type="ECO:0000313" key="9">
    <source>
        <dbReference type="EMBL" id="KAG9234012.1"/>
    </source>
</evidence>
<dbReference type="OrthoDB" id="7464126at2759"/>
<dbReference type="InterPro" id="IPR029058">
    <property type="entry name" value="AB_hydrolase_fold"/>
</dbReference>
<dbReference type="GO" id="GO:0016788">
    <property type="term" value="F:hydrolase activity, acting on ester bonds"/>
    <property type="evidence" value="ECO:0007669"/>
    <property type="project" value="InterPro"/>
</dbReference>
<organism evidence="9 10">
    <name type="scientific">Amylocarpus encephaloides</name>
    <dbReference type="NCBI Taxonomy" id="45428"/>
    <lineage>
        <taxon>Eukaryota</taxon>
        <taxon>Fungi</taxon>
        <taxon>Dikarya</taxon>
        <taxon>Ascomycota</taxon>
        <taxon>Pezizomycotina</taxon>
        <taxon>Leotiomycetes</taxon>
        <taxon>Helotiales</taxon>
        <taxon>Helotiales incertae sedis</taxon>
        <taxon>Amylocarpus</taxon>
    </lineage>
</organism>
<evidence type="ECO:0000313" key="10">
    <source>
        <dbReference type="Proteomes" id="UP000824998"/>
    </source>
</evidence>
<feature type="repeat" description="ANK" evidence="4">
    <location>
        <begin position="1370"/>
        <end position="1402"/>
    </location>
</feature>
<dbReference type="SUPFAM" id="SSF53474">
    <property type="entry name" value="alpha/beta-Hydrolases"/>
    <property type="match status" value="1"/>
</dbReference>
<dbReference type="Proteomes" id="UP000824998">
    <property type="component" value="Unassembled WGS sequence"/>
</dbReference>
<dbReference type="PROSITE" id="PS50297">
    <property type="entry name" value="ANK_REP_REGION"/>
    <property type="match status" value="5"/>
</dbReference>
<comment type="subcellular location">
    <subcellularLocation>
        <location evidence="5">Endoplasmic reticulum membrane</location>
    </subcellularLocation>
</comment>
<dbReference type="PANTHER" id="PTHR10039">
    <property type="entry name" value="AMELOGENIN"/>
    <property type="match status" value="1"/>
</dbReference>
<proteinExistence type="inferred from homology"/>
<feature type="repeat" description="ANK" evidence="4">
    <location>
        <begin position="1090"/>
        <end position="1119"/>
    </location>
</feature>
<dbReference type="GO" id="GO:0005789">
    <property type="term" value="C:endoplasmic reticulum membrane"/>
    <property type="evidence" value="ECO:0007669"/>
    <property type="project" value="UniProtKB-SubCell"/>
</dbReference>
<dbReference type="Gene3D" id="3.40.50.300">
    <property type="entry name" value="P-loop containing nucleotide triphosphate hydrolases"/>
    <property type="match status" value="1"/>
</dbReference>
<comment type="caution">
    <text evidence="9">The sequence shown here is derived from an EMBL/GenBank/DDBJ whole genome shotgun (WGS) entry which is preliminary data.</text>
</comment>
<dbReference type="InterPro" id="IPR036770">
    <property type="entry name" value="Ankyrin_rpt-contain_sf"/>
</dbReference>
<sequence length="1454" mass="160622">MGMEPQRSTAKTVTAVEVQKTPARLKLRSIFRAKSKSPHRTKDPSSNVELEAIDERVPSATLAVEETLEARPTSFRHNIFHRHKSPKQDPADAEDPSKFGLFTLHEPPSGLHSDEQHPVDIIALHGINGKAFKTWTYVGKQGKETFWLRDFLPVEFPGARVYTYGYNAKILSMGTGTLESFSRTLLELIMDKRRTRKEQRRPIIFICHSMGGLVVKKALTMANAPDCRQRNVRTSTSAIIFIATPHRGSEPAAILARAATIGNGGLVGTGISRFKGRTRDDLIRDLSLDSPVLIKINSDFGPMTDGSIKFYSFIEDLTATGLNTRIVNEYSGQMGVEAEVVIDMGGEDHKSIARYKSEKSQSYRKVLAKLQEAVREAVEPIVRTMRDEDLPCLQSLAFPTMTHRKQEVIASHQNSCQWILTHPSFTTWNNNDKGLLWIKGHPGTGKSTLMAFIHSRLTASSRSIRLEFFFSGRGQPLQKSVLGMFRSLLYQLYDQSSDAREAILEAFEEKRGLGGPSREWNWQVDELRGLLTKVVKEVSMKVETTFFVDALDEAVFESGEKAAIWLVEYFYELNDAMVGREQDGSVRGVRICISCRHYPVVGSLGSGLEVHVEKENGPDIIRYVEHQLKSTMEGWNEVDPREAKMLVDAIVRKTFGVFLWAVLNVPRIVERLNDGRVTVVQASRLVKDESNELFSLYASILKHDVSERVRKKSLLFLQWICLAIRPLSLAELRFAMACDDQDNNFSRDCCEMDAKDFVNSDAQMKRLVKSMSAGLAEVLESGGTNKVQFIHETVNDFLRQGGLATISSLIRTNIVVDPIRASHSRLAWCCANYLRIDNVLDALGAWAKWDDPRPVFIEYAAKYLFVHTSRAQGYSGTQERLINLLSTSPELLDTWKRVLWKLVYKKKEYSGQEYTYSCELIHIAAQFNVLDLMAHLLPNTTLLMMGDIKGSRALHLAAAAGHSEMCKLLVDHEADLDATDDGGATAMELAAQNGYEWIVKMLLDHGANVNGSTATSKGALQAAIESRNMPLIRVLLDAGADVNARQGTFGYPLQHAGPILIPRDFSRNLVRLLLDRGANINAQGGRALGTVLHEAIWYNNELLIDLLLERGANVRIRGEIAETVLQAAAFMSNWTLAIKLVGMGADVHALGGEHGSALHVAVRSLGNEEFIELLLAKGFDINVKVGVAGSALATALSGGHEKSFHFLLKHGADLKSIGGQFDNALQAAVAGRNKQLIEYILDLDTDVNTHGGVYGSALQAAIVWHRSPPIKQLNLVSLLLSRGADVNLKGRSYGSPLYAAVSFKNEDLVYCLLKAGADPNLSVGEELGTMFPNALQYAASQGNLNIIQMLLDFGAEINRLDTGSQGLDIYTSSPLNVAAIKGDNAVVKFLLERGATLKPYNGCYTEALRAAAESGHMETVKLLLQTGTGADPQHDARAVMLAVKGGERQAPSHY</sequence>
<dbReference type="GO" id="GO:0015031">
    <property type="term" value="P:protein transport"/>
    <property type="evidence" value="ECO:0007669"/>
    <property type="project" value="UniProtKB-KW"/>
</dbReference>
<dbReference type="Pfam" id="PF07819">
    <property type="entry name" value="PGAP1"/>
    <property type="match status" value="1"/>
</dbReference>
<dbReference type="SUPFAM" id="SSF52540">
    <property type="entry name" value="P-loop containing nucleoside triphosphate hydrolases"/>
    <property type="match status" value="1"/>
</dbReference>
<evidence type="ECO:0000256" key="3">
    <source>
        <dbReference type="ARBA" id="ARBA00022737"/>
    </source>
</evidence>
<keyword evidence="3" id="KW-0677">Repeat</keyword>